<accession>A0A4Q7UUA1</accession>
<dbReference type="Proteomes" id="UP000291591">
    <property type="component" value="Unassembled WGS sequence"/>
</dbReference>
<name>A0A4Q7UUA1_PSEST</name>
<reference evidence="1 2" key="1">
    <citation type="submission" date="2019-02" db="EMBL/GenBank/DDBJ databases">
        <title>Sequencing the genomes of 1000 actinobacteria strains.</title>
        <authorList>
            <person name="Klenk H.-P."/>
        </authorList>
    </citation>
    <scope>NUCLEOTIDE SEQUENCE [LARGE SCALE GENOMIC DNA]</scope>
    <source>
        <strain evidence="1 2">DSM 45779</strain>
    </source>
</reference>
<gene>
    <name evidence="1" type="ORF">EV383_0398</name>
</gene>
<sequence>MGRIVVSSAISVDGYTEGTGGDIMAMPLDQAFNEHNA</sequence>
<dbReference type="AlphaFoldDB" id="A0A4Q7UUA1"/>
<comment type="caution">
    <text evidence="1">The sequence shown here is derived from an EMBL/GenBank/DDBJ whole genome shotgun (WGS) entry which is preliminary data.</text>
</comment>
<protein>
    <submittedName>
        <fullName evidence="1">Uncharacterized protein</fullName>
    </submittedName>
</protein>
<proteinExistence type="predicted"/>
<dbReference type="EMBL" id="SHKL01000001">
    <property type="protein sequence ID" value="RZT83589.1"/>
    <property type="molecule type" value="Genomic_DNA"/>
</dbReference>
<evidence type="ECO:0000313" key="1">
    <source>
        <dbReference type="EMBL" id="RZT83589.1"/>
    </source>
</evidence>
<keyword evidence="2" id="KW-1185">Reference proteome</keyword>
<evidence type="ECO:0000313" key="2">
    <source>
        <dbReference type="Proteomes" id="UP000291591"/>
    </source>
</evidence>
<organism evidence="1 2">
    <name type="scientific">Pseudonocardia sediminis</name>
    <dbReference type="NCBI Taxonomy" id="1397368"/>
    <lineage>
        <taxon>Bacteria</taxon>
        <taxon>Bacillati</taxon>
        <taxon>Actinomycetota</taxon>
        <taxon>Actinomycetes</taxon>
        <taxon>Pseudonocardiales</taxon>
        <taxon>Pseudonocardiaceae</taxon>
        <taxon>Pseudonocardia</taxon>
    </lineage>
</organism>